<evidence type="ECO:0000256" key="2">
    <source>
        <dbReference type="SAM" id="MobiDB-lite"/>
    </source>
</evidence>
<dbReference type="PANTHER" id="PTHR23176:SF125">
    <property type="entry name" value="GTPASE ACTIVATOR (BEM2), PUTATIVE (AFU_ORTHOLOGUE AFUA_7G04450)-RELATED"/>
    <property type="match status" value="1"/>
</dbReference>
<dbReference type="AlphaFoldDB" id="A0A9P4VWQ8"/>
<dbReference type="PANTHER" id="PTHR23176">
    <property type="entry name" value="RHO/RAC/CDC GTPASE-ACTIVATING PROTEIN"/>
    <property type="match status" value="1"/>
</dbReference>
<feature type="compositionally biased region" description="Basic and acidic residues" evidence="2">
    <location>
        <begin position="234"/>
        <end position="243"/>
    </location>
</feature>
<protein>
    <recommendedName>
        <fullName evidence="3">Rho-GAP domain-containing protein</fullName>
    </recommendedName>
</protein>
<evidence type="ECO:0000256" key="1">
    <source>
        <dbReference type="ARBA" id="ARBA00022468"/>
    </source>
</evidence>
<feature type="region of interest" description="Disordered" evidence="2">
    <location>
        <begin position="1"/>
        <end position="278"/>
    </location>
</feature>
<dbReference type="Gene3D" id="1.10.555.10">
    <property type="entry name" value="Rho GTPase activation protein"/>
    <property type="match status" value="1"/>
</dbReference>
<evidence type="ECO:0000313" key="5">
    <source>
        <dbReference type="Proteomes" id="UP000799429"/>
    </source>
</evidence>
<feature type="compositionally biased region" description="Polar residues" evidence="2">
    <location>
        <begin position="102"/>
        <end position="114"/>
    </location>
</feature>
<dbReference type="GO" id="GO:0005938">
    <property type="term" value="C:cell cortex"/>
    <property type="evidence" value="ECO:0007669"/>
    <property type="project" value="UniProtKB-ARBA"/>
</dbReference>
<evidence type="ECO:0000259" key="3">
    <source>
        <dbReference type="PROSITE" id="PS50238"/>
    </source>
</evidence>
<dbReference type="GO" id="GO:0007165">
    <property type="term" value="P:signal transduction"/>
    <property type="evidence" value="ECO:0007669"/>
    <property type="project" value="InterPro"/>
</dbReference>
<dbReference type="OrthoDB" id="185175at2759"/>
<keyword evidence="5" id="KW-1185">Reference proteome</keyword>
<dbReference type="SMART" id="SM00324">
    <property type="entry name" value="RhoGAP"/>
    <property type="match status" value="1"/>
</dbReference>
<evidence type="ECO:0000313" key="4">
    <source>
        <dbReference type="EMBL" id="KAF2842969.1"/>
    </source>
</evidence>
<dbReference type="Pfam" id="PF00620">
    <property type="entry name" value="RhoGAP"/>
    <property type="match status" value="1"/>
</dbReference>
<name>A0A9P4VWQ8_9PEZI</name>
<dbReference type="InterPro" id="IPR050729">
    <property type="entry name" value="Rho-GAP"/>
</dbReference>
<sequence>MPKPSNLSLTLSQLKDESRAERQPRSPNSPALPSPNNARDVSEANFADAYDLHSPITSLPPPPQSPSISKHKKESSRSWFSNNKPSKSSSRNRPTEGPVRQISDNHIPTTSSSGAVYPYRRSPGSSPELTLTLEGAKGNASVSNSATSSTDDLGGHKQASSLKSSSASQIDSDNSTTRKIGSTKPRFTILNRNRSIRNEEDHQIQRKASIPSILGDHSESTHKGSISGGLKTAPLKEERHFREMMNSNSRNRSVDRHDRRNGNPEEDSQHRKDSTSLSTSLKENFMFLNIKSSGTKAADAIFRGGKNMASKLGRSGSSNEREVPVVEGPYQLQVINLPLVEQTRITRISKRLEDSKDKTEFWMPALPWRCIDYLNLKGCDEEGLYRVPGSEKDIKLWQKRFDKEYDINLIEANENGDLNDINIIGSMFKSWLRELPDEIFPKKIQHKIAEECKDAKKTPQMLKDELSKLPPFNYYLLFAITCHISLLHSCSAQNKMDFRNLCICFQPCLKVEAFCFQWLVLDWRNCWQGCWTEKEYLAKEMKEIATKNPSTKQLSSIRDVSPSKVNAVDERAVSSSGSSKLSMTDDAPAERSRVPPPVDSSLANLYEDEAPTPTKNGHSRMDSQLPPLSPMKPLSPMRL</sequence>
<dbReference type="InterPro" id="IPR000198">
    <property type="entry name" value="RhoGAP_dom"/>
</dbReference>
<feature type="compositionally biased region" description="Low complexity" evidence="2">
    <location>
        <begin position="25"/>
        <end position="39"/>
    </location>
</feature>
<reference evidence="4" key="1">
    <citation type="journal article" date="2020" name="Stud. Mycol.">
        <title>101 Dothideomycetes genomes: a test case for predicting lifestyles and emergence of pathogens.</title>
        <authorList>
            <person name="Haridas S."/>
            <person name="Albert R."/>
            <person name="Binder M."/>
            <person name="Bloem J."/>
            <person name="Labutti K."/>
            <person name="Salamov A."/>
            <person name="Andreopoulos B."/>
            <person name="Baker S."/>
            <person name="Barry K."/>
            <person name="Bills G."/>
            <person name="Bluhm B."/>
            <person name="Cannon C."/>
            <person name="Castanera R."/>
            <person name="Culley D."/>
            <person name="Daum C."/>
            <person name="Ezra D."/>
            <person name="Gonzalez J."/>
            <person name="Henrissat B."/>
            <person name="Kuo A."/>
            <person name="Liang C."/>
            <person name="Lipzen A."/>
            <person name="Lutzoni F."/>
            <person name="Magnuson J."/>
            <person name="Mondo S."/>
            <person name="Nolan M."/>
            <person name="Ohm R."/>
            <person name="Pangilinan J."/>
            <person name="Park H.-J."/>
            <person name="Ramirez L."/>
            <person name="Alfaro M."/>
            <person name="Sun H."/>
            <person name="Tritt A."/>
            <person name="Yoshinaga Y."/>
            <person name="Zwiers L.-H."/>
            <person name="Turgeon B."/>
            <person name="Goodwin S."/>
            <person name="Spatafora J."/>
            <person name="Crous P."/>
            <person name="Grigoriev I."/>
        </authorList>
    </citation>
    <scope>NUCLEOTIDE SEQUENCE</scope>
    <source>
        <strain evidence="4">CBS 101060</strain>
    </source>
</reference>
<accession>A0A9P4VWQ8</accession>
<dbReference type="SUPFAM" id="SSF48350">
    <property type="entry name" value="GTPase activation domain, GAP"/>
    <property type="match status" value="1"/>
</dbReference>
<dbReference type="GO" id="GO:0005096">
    <property type="term" value="F:GTPase activator activity"/>
    <property type="evidence" value="ECO:0007669"/>
    <property type="project" value="UniProtKB-KW"/>
</dbReference>
<feature type="domain" description="Rho-GAP" evidence="3">
    <location>
        <begin position="350"/>
        <end position="545"/>
    </location>
</feature>
<organism evidence="4 5">
    <name type="scientific">Patellaria atrata CBS 101060</name>
    <dbReference type="NCBI Taxonomy" id="1346257"/>
    <lineage>
        <taxon>Eukaryota</taxon>
        <taxon>Fungi</taxon>
        <taxon>Dikarya</taxon>
        <taxon>Ascomycota</taxon>
        <taxon>Pezizomycotina</taxon>
        <taxon>Dothideomycetes</taxon>
        <taxon>Dothideomycetes incertae sedis</taxon>
        <taxon>Patellariales</taxon>
        <taxon>Patellariaceae</taxon>
        <taxon>Patellaria</taxon>
    </lineage>
</organism>
<proteinExistence type="predicted"/>
<feature type="compositionally biased region" description="Basic and acidic residues" evidence="2">
    <location>
        <begin position="14"/>
        <end position="24"/>
    </location>
</feature>
<dbReference type="PROSITE" id="PS50238">
    <property type="entry name" value="RHOGAP"/>
    <property type="match status" value="1"/>
</dbReference>
<dbReference type="Proteomes" id="UP000799429">
    <property type="component" value="Unassembled WGS sequence"/>
</dbReference>
<dbReference type="InterPro" id="IPR008936">
    <property type="entry name" value="Rho_GTPase_activation_prot"/>
</dbReference>
<feature type="compositionally biased region" description="Polar residues" evidence="2">
    <location>
        <begin position="1"/>
        <end position="13"/>
    </location>
</feature>
<feature type="compositionally biased region" description="Polar residues" evidence="2">
    <location>
        <begin position="573"/>
        <end position="582"/>
    </location>
</feature>
<feature type="region of interest" description="Disordered" evidence="2">
    <location>
        <begin position="565"/>
        <end position="639"/>
    </location>
</feature>
<dbReference type="EMBL" id="MU006089">
    <property type="protein sequence ID" value="KAF2842969.1"/>
    <property type="molecule type" value="Genomic_DNA"/>
</dbReference>
<dbReference type="CDD" id="cd00159">
    <property type="entry name" value="RhoGAP"/>
    <property type="match status" value="1"/>
</dbReference>
<feature type="compositionally biased region" description="Low complexity" evidence="2">
    <location>
        <begin position="81"/>
        <end position="92"/>
    </location>
</feature>
<feature type="compositionally biased region" description="Basic and acidic residues" evidence="2">
    <location>
        <begin position="252"/>
        <end position="274"/>
    </location>
</feature>
<keyword evidence="1" id="KW-0343">GTPase activation</keyword>
<comment type="caution">
    <text evidence="4">The sequence shown here is derived from an EMBL/GenBank/DDBJ whole genome shotgun (WGS) entry which is preliminary data.</text>
</comment>
<gene>
    <name evidence="4" type="ORF">M501DRAFT_1005675</name>
</gene>
<feature type="compositionally biased region" description="Low complexity" evidence="2">
    <location>
        <begin position="139"/>
        <end position="175"/>
    </location>
</feature>